<accession>A0A7H9ATG0</accession>
<dbReference type="KEGG" id="cagg:HYG79_15160"/>
<dbReference type="RefSeq" id="WP_179242911.1">
    <property type="nucleotide sequence ID" value="NZ_CP058595.1"/>
</dbReference>
<gene>
    <name evidence="1" type="ORF">HYG79_15160</name>
</gene>
<dbReference type="EMBL" id="CP058595">
    <property type="protein sequence ID" value="QLG46632.1"/>
    <property type="molecule type" value="Genomic_DNA"/>
</dbReference>
<sequence length="64" mass="7862">MHREEVWIDTAMFPKVFDRAMVKKKLFRWSRIIRYSLNHIWNHVLVPVGMPEDEFSKEFKSKPE</sequence>
<dbReference type="AlphaFoldDB" id="A0A7H9ATG0"/>
<proteinExistence type="predicted"/>
<evidence type="ECO:0000313" key="2">
    <source>
        <dbReference type="Proteomes" id="UP000509302"/>
    </source>
</evidence>
<organism evidence="1 2">
    <name type="scientific">Costertonia aggregata</name>
    <dbReference type="NCBI Taxonomy" id="343403"/>
    <lineage>
        <taxon>Bacteria</taxon>
        <taxon>Pseudomonadati</taxon>
        <taxon>Bacteroidota</taxon>
        <taxon>Flavobacteriia</taxon>
        <taxon>Flavobacteriales</taxon>
        <taxon>Flavobacteriaceae</taxon>
        <taxon>Costertonia</taxon>
    </lineage>
</organism>
<dbReference type="Proteomes" id="UP000509302">
    <property type="component" value="Chromosome"/>
</dbReference>
<reference evidence="1 2" key="1">
    <citation type="journal article" date="2006" name="Int. J. Syst. Evol. Microbiol.">
        <title>Costertonia aggregata gen. nov., sp. nov., a mesophilic marine bacterium of the family Flavobacteriaceae, isolated from a mature biofilm.</title>
        <authorList>
            <person name="Kwon K.K."/>
            <person name="Lee Y.K."/>
            <person name="Lee H.K."/>
        </authorList>
    </citation>
    <scope>NUCLEOTIDE SEQUENCE [LARGE SCALE GENOMIC DNA]</scope>
    <source>
        <strain evidence="1 2">KCCM 42265</strain>
    </source>
</reference>
<protein>
    <submittedName>
        <fullName evidence="1">Uncharacterized protein</fullName>
    </submittedName>
</protein>
<keyword evidence="2" id="KW-1185">Reference proteome</keyword>
<name>A0A7H9ATG0_9FLAO</name>
<evidence type="ECO:0000313" key="1">
    <source>
        <dbReference type="EMBL" id="QLG46632.1"/>
    </source>
</evidence>